<dbReference type="EMBL" id="BOSE01000011">
    <property type="protein sequence ID" value="GIP18986.1"/>
    <property type="molecule type" value="Genomic_DNA"/>
</dbReference>
<gene>
    <name evidence="4" type="ORF">J40TS1_46280</name>
</gene>
<keyword evidence="3" id="KW-1133">Transmembrane helix</keyword>
<dbReference type="PANTHER" id="PTHR22550:SF5">
    <property type="entry name" value="LEUCINE ZIPPER PROTEIN 4"/>
    <property type="match status" value="1"/>
</dbReference>
<feature type="transmembrane region" description="Helical" evidence="3">
    <location>
        <begin position="425"/>
        <end position="450"/>
    </location>
</feature>
<dbReference type="PIRSF" id="PIRSF005690">
    <property type="entry name" value="GerBA"/>
    <property type="match status" value="1"/>
</dbReference>
<sequence length="500" mass="56337">MNNTQYVDMDNLTEEQFQHYYKHSADIIIFAKHYKSRQFTSPNYLHEPVKIIFVLSEVFIQNNTLKETVLPSISNVFEDTGFRSAGQMEYSPMISWFKVGTAERPIAVSKMSSLLFEGNVLCAIPHLKLIMSINIADIPTRTPEESASEITIRGPKDGLVEDIGTNIALLRKRIRSEHLYVESYSIGTLTNTKMALLYMEDIANDQMIATVKGRIDNIDTEQLVTIGQLEEMIGDKTYLFPTVDYSARPDFIVECLLNGRFVIILDNNPMVIIAPGNVFQLLKSPEDNYFPLLASNISRLFRLFALITSIFIPGFYIAITTFHPDQLPFTMLATISISRMGIPMEASIEMFLIMTFMEMFREASIRMPGSMSHTITVVGGLIIGEAAIRAGLVSPIIVVVAAISIITGAILVNQSLANSVVFYRFLAFVLSSFLGIYGFITAYIIFILFLSRLQSFGVPYLAPLSPLNLRGFLISIFQTPLRFREKRPAYLHTKKTKKDE</sequence>
<evidence type="ECO:0000256" key="2">
    <source>
        <dbReference type="ARBA" id="ARBA00023136"/>
    </source>
</evidence>
<proteinExistence type="inferred from homology"/>
<dbReference type="PANTHER" id="PTHR22550">
    <property type="entry name" value="SPORE GERMINATION PROTEIN"/>
    <property type="match status" value="1"/>
</dbReference>
<dbReference type="Pfam" id="PF03323">
    <property type="entry name" value="GerA"/>
    <property type="match status" value="1"/>
</dbReference>
<evidence type="ECO:0000313" key="5">
    <source>
        <dbReference type="Proteomes" id="UP000683139"/>
    </source>
</evidence>
<dbReference type="InterPro" id="IPR004995">
    <property type="entry name" value="Spore_Ger"/>
</dbReference>
<keyword evidence="2 3" id="KW-0472">Membrane</keyword>
<evidence type="ECO:0000256" key="1">
    <source>
        <dbReference type="ARBA" id="ARBA00005278"/>
    </source>
</evidence>
<evidence type="ECO:0000256" key="3">
    <source>
        <dbReference type="SAM" id="Phobius"/>
    </source>
</evidence>
<keyword evidence="5" id="KW-1185">Reference proteome</keyword>
<dbReference type="RefSeq" id="WP_213519639.1">
    <property type="nucleotide sequence ID" value="NZ_BOSE01000011.1"/>
</dbReference>
<organism evidence="4 5">
    <name type="scientific">Paenibacillus montaniterrae</name>
    <dbReference type="NCBI Taxonomy" id="429341"/>
    <lineage>
        <taxon>Bacteria</taxon>
        <taxon>Bacillati</taxon>
        <taxon>Bacillota</taxon>
        <taxon>Bacilli</taxon>
        <taxon>Bacillales</taxon>
        <taxon>Paenibacillaceae</taxon>
        <taxon>Paenibacillus</taxon>
    </lineage>
</organism>
<feature type="transmembrane region" description="Helical" evidence="3">
    <location>
        <begin position="300"/>
        <end position="319"/>
    </location>
</feature>
<accession>A0A919YXF6</accession>
<keyword evidence="3" id="KW-0812">Transmembrane</keyword>
<name>A0A919YXF6_9BACL</name>
<dbReference type="GO" id="GO:0016020">
    <property type="term" value="C:membrane"/>
    <property type="evidence" value="ECO:0007669"/>
    <property type="project" value="InterPro"/>
</dbReference>
<dbReference type="GO" id="GO:0009847">
    <property type="term" value="P:spore germination"/>
    <property type="evidence" value="ECO:0007669"/>
    <property type="project" value="InterPro"/>
</dbReference>
<dbReference type="Proteomes" id="UP000683139">
    <property type="component" value="Unassembled WGS sequence"/>
</dbReference>
<dbReference type="AlphaFoldDB" id="A0A919YXF6"/>
<reference evidence="4" key="1">
    <citation type="submission" date="2021-03" db="EMBL/GenBank/DDBJ databases">
        <title>Antimicrobial resistance genes in bacteria isolated from Japanese honey, and their potential for conferring macrolide and lincosamide resistance in the American foulbrood pathogen Paenibacillus larvae.</title>
        <authorList>
            <person name="Okamoto M."/>
            <person name="Kumagai M."/>
            <person name="Kanamori H."/>
            <person name="Takamatsu D."/>
        </authorList>
    </citation>
    <scope>NUCLEOTIDE SEQUENCE</scope>
    <source>
        <strain evidence="4">J40TS1</strain>
    </source>
</reference>
<comment type="similarity">
    <text evidence="1">Belongs to the GerABKA family.</text>
</comment>
<comment type="caution">
    <text evidence="4">The sequence shown here is derived from an EMBL/GenBank/DDBJ whole genome shotgun (WGS) entry which is preliminary data.</text>
</comment>
<dbReference type="InterPro" id="IPR050768">
    <property type="entry name" value="UPF0353/GerABKA_families"/>
</dbReference>
<feature type="transmembrane region" description="Helical" evidence="3">
    <location>
        <begin position="394"/>
        <end position="413"/>
    </location>
</feature>
<protein>
    <submittedName>
        <fullName evidence="4">Spore germination protein</fullName>
    </submittedName>
</protein>
<evidence type="ECO:0000313" key="4">
    <source>
        <dbReference type="EMBL" id="GIP18986.1"/>
    </source>
</evidence>